<dbReference type="GO" id="GO:0016747">
    <property type="term" value="F:acyltransferase activity, transferring groups other than amino-acyl groups"/>
    <property type="evidence" value="ECO:0007669"/>
    <property type="project" value="InterPro"/>
</dbReference>
<dbReference type="InterPro" id="IPR000182">
    <property type="entry name" value="GNAT_dom"/>
</dbReference>
<dbReference type="RefSeq" id="WP_191163016.1">
    <property type="nucleotide sequence ID" value="NZ_JACWMX010000003.1"/>
</dbReference>
<evidence type="ECO:0000313" key="3">
    <source>
        <dbReference type="Proteomes" id="UP000619078"/>
    </source>
</evidence>
<dbReference type="AlphaFoldDB" id="A0A926NSR5"/>
<keyword evidence="3" id="KW-1185">Reference proteome</keyword>
<reference evidence="2" key="1">
    <citation type="submission" date="2020-09" db="EMBL/GenBank/DDBJ databases">
        <title>Novel species of Mucilaginibacter isolated from a glacier on the Tibetan Plateau.</title>
        <authorList>
            <person name="Liu Q."/>
            <person name="Xin Y.-H."/>
        </authorList>
    </citation>
    <scope>NUCLEOTIDE SEQUENCE</scope>
    <source>
        <strain evidence="2">ZB1P21</strain>
    </source>
</reference>
<sequence length="154" mass="17276">MQLNIIIKPFSELSTNQLYNILRLRSEVFVVEQNCVYLDIDNKDLKCHHLMILDGDGELMAYARLVPPGLSFEEMSIGRVVSNSKNRGTGSGRLLMNRAIEECTRVFGNGDIKIGAQAYLVNFYSSFGFVPVGDGYDEDGIPHIDMIRQPLTKS</sequence>
<evidence type="ECO:0000313" key="2">
    <source>
        <dbReference type="EMBL" id="MBD1393285.1"/>
    </source>
</evidence>
<dbReference type="Proteomes" id="UP000619078">
    <property type="component" value="Unassembled WGS sequence"/>
</dbReference>
<organism evidence="2 3">
    <name type="scientific">Mucilaginibacter glaciei</name>
    <dbReference type="NCBI Taxonomy" id="2772109"/>
    <lineage>
        <taxon>Bacteria</taxon>
        <taxon>Pseudomonadati</taxon>
        <taxon>Bacteroidota</taxon>
        <taxon>Sphingobacteriia</taxon>
        <taxon>Sphingobacteriales</taxon>
        <taxon>Sphingobacteriaceae</taxon>
        <taxon>Mucilaginibacter</taxon>
    </lineage>
</organism>
<evidence type="ECO:0000259" key="1">
    <source>
        <dbReference type="PROSITE" id="PS51186"/>
    </source>
</evidence>
<gene>
    <name evidence="2" type="ORF">IDJ76_09265</name>
</gene>
<feature type="domain" description="N-acetyltransferase" evidence="1">
    <location>
        <begin position="5"/>
        <end position="151"/>
    </location>
</feature>
<dbReference type="Pfam" id="PF13673">
    <property type="entry name" value="Acetyltransf_10"/>
    <property type="match status" value="1"/>
</dbReference>
<dbReference type="InterPro" id="IPR016181">
    <property type="entry name" value="Acyl_CoA_acyltransferase"/>
</dbReference>
<dbReference type="Gene3D" id="3.40.630.30">
    <property type="match status" value="1"/>
</dbReference>
<protein>
    <submittedName>
        <fullName evidence="2">GNAT family N-acetyltransferase</fullName>
    </submittedName>
</protein>
<dbReference type="CDD" id="cd04301">
    <property type="entry name" value="NAT_SF"/>
    <property type="match status" value="1"/>
</dbReference>
<comment type="caution">
    <text evidence="2">The sequence shown here is derived from an EMBL/GenBank/DDBJ whole genome shotgun (WGS) entry which is preliminary data.</text>
</comment>
<dbReference type="EMBL" id="JACWMX010000003">
    <property type="protein sequence ID" value="MBD1393285.1"/>
    <property type="molecule type" value="Genomic_DNA"/>
</dbReference>
<dbReference type="SUPFAM" id="SSF55729">
    <property type="entry name" value="Acyl-CoA N-acyltransferases (Nat)"/>
    <property type="match status" value="1"/>
</dbReference>
<dbReference type="PROSITE" id="PS51186">
    <property type="entry name" value="GNAT"/>
    <property type="match status" value="1"/>
</dbReference>
<accession>A0A926NSR5</accession>
<name>A0A926NSR5_9SPHI</name>
<proteinExistence type="predicted"/>